<proteinExistence type="predicted"/>
<feature type="transmembrane region" description="Helical" evidence="1">
    <location>
        <begin position="6"/>
        <end position="23"/>
    </location>
</feature>
<dbReference type="AlphaFoldDB" id="X1BVB7"/>
<sequence length="115" mass="12897">MVDVVAVVLGFIIGGMIIGMLLLSRSRLPSDPISIVKEAVKTLEINGWSFLIRPVDGKNIYGVVTERRKKEHNISGRMRDRGHIVSLTSDDEWEEWLDYYNPLSGNIDELVVADG</sequence>
<keyword evidence="1" id="KW-0472">Membrane</keyword>
<gene>
    <name evidence="2" type="ORF">S01H4_36243</name>
</gene>
<name>X1BVB7_9ZZZZ</name>
<evidence type="ECO:0000256" key="1">
    <source>
        <dbReference type="SAM" id="Phobius"/>
    </source>
</evidence>
<keyword evidence="1" id="KW-1133">Transmembrane helix</keyword>
<feature type="non-terminal residue" evidence="2">
    <location>
        <position position="115"/>
    </location>
</feature>
<keyword evidence="1" id="KW-0812">Transmembrane</keyword>
<dbReference type="EMBL" id="BART01019352">
    <property type="protein sequence ID" value="GAG85087.1"/>
    <property type="molecule type" value="Genomic_DNA"/>
</dbReference>
<evidence type="ECO:0000313" key="2">
    <source>
        <dbReference type="EMBL" id="GAG85087.1"/>
    </source>
</evidence>
<comment type="caution">
    <text evidence="2">The sequence shown here is derived from an EMBL/GenBank/DDBJ whole genome shotgun (WGS) entry which is preliminary data.</text>
</comment>
<reference evidence="2" key="1">
    <citation type="journal article" date="2014" name="Front. Microbiol.">
        <title>High frequency of phylogenetically diverse reductive dehalogenase-homologous genes in deep subseafloor sedimentary metagenomes.</title>
        <authorList>
            <person name="Kawai M."/>
            <person name="Futagami T."/>
            <person name="Toyoda A."/>
            <person name="Takaki Y."/>
            <person name="Nishi S."/>
            <person name="Hori S."/>
            <person name="Arai W."/>
            <person name="Tsubouchi T."/>
            <person name="Morono Y."/>
            <person name="Uchiyama I."/>
            <person name="Ito T."/>
            <person name="Fujiyama A."/>
            <person name="Inagaki F."/>
            <person name="Takami H."/>
        </authorList>
    </citation>
    <scope>NUCLEOTIDE SEQUENCE</scope>
    <source>
        <strain evidence="2">Expedition CK06-06</strain>
    </source>
</reference>
<protein>
    <submittedName>
        <fullName evidence="2">Uncharacterized protein</fullName>
    </submittedName>
</protein>
<organism evidence="2">
    <name type="scientific">marine sediment metagenome</name>
    <dbReference type="NCBI Taxonomy" id="412755"/>
    <lineage>
        <taxon>unclassified sequences</taxon>
        <taxon>metagenomes</taxon>
        <taxon>ecological metagenomes</taxon>
    </lineage>
</organism>
<accession>X1BVB7</accession>